<dbReference type="InterPro" id="IPR038765">
    <property type="entry name" value="Papain-like_cys_pep_sf"/>
</dbReference>
<dbReference type="SUPFAM" id="SSF54001">
    <property type="entry name" value="Cysteine proteinases"/>
    <property type="match status" value="1"/>
</dbReference>
<comment type="caution">
    <text evidence="1">The sequence shown here is derived from an EMBL/GenBank/DDBJ whole genome shotgun (WGS) entry which is preliminary data.</text>
</comment>
<name>A0A3L6G0Y0_MAIZE</name>
<evidence type="ECO:0008006" key="3">
    <source>
        <dbReference type="Google" id="ProtNLM"/>
    </source>
</evidence>
<accession>A0A3L6G0Y0</accession>
<dbReference type="Proteomes" id="UP000251960">
    <property type="component" value="Chromosome 2"/>
</dbReference>
<evidence type="ECO:0000313" key="2">
    <source>
        <dbReference type="Proteomes" id="UP000251960"/>
    </source>
</evidence>
<sequence>MDEEKVDVGNIVNPSFEVMAGSGCSSQILSKCSDTHELDNNDGENIKASVGNVVEQSLDVAAVGSDPVHVSAKADVGEQPNVTPLSSLDVQNESTQISSDVDTLEQIEQDNLDTLIRICEHNKPKKLNVARVLPKDYTCTTEDLQLIEYIKSLPGKKSCGEHRHRLVLSAYIHSIRDEEHILHREGGKVFIPINIENFHWYLAIVNAKKMRVSCGLWMVNYMEYWTGSSLSNNLTQNDITKFRFKLPAILWNSRLNTKKGHQETDHHADEDGGSSCDVEIIETPCELPISLNASSQVQPFISSCALPATLTSTNTQELMSALCTYIMEIDDAEYLEKHWIQSTKPYPISLSLQQLKNILDVNKPMDKDCFNIVVRMIACSDALFLLENKYHYMDLQFCSITNYGQDPRLRAKLDTNVLANLFECWPDMEYNISDCSQTSSVLRTKFLVELMKYQENECNDNIPEEIQKIIKRISV</sequence>
<protein>
    <recommendedName>
        <fullName evidence="3">Ubiquitin-like protease family profile domain-containing protein</fullName>
    </recommendedName>
</protein>
<dbReference type="EMBL" id="NCVQ01000003">
    <property type="protein sequence ID" value="PWZ40768.1"/>
    <property type="molecule type" value="Genomic_DNA"/>
</dbReference>
<evidence type="ECO:0000313" key="1">
    <source>
        <dbReference type="EMBL" id="PWZ40768.1"/>
    </source>
</evidence>
<reference evidence="1 2" key="1">
    <citation type="journal article" date="2018" name="Nat. Genet.">
        <title>Extensive intraspecific gene order and gene structural variations between Mo17 and other maize genomes.</title>
        <authorList>
            <person name="Sun S."/>
            <person name="Zhou Y."/>
            <person name="Chen J."/>
            <person name="Shi J."/>
            <person name="Zhao H."/>
            <person name="Zhao H."/>
            <person name="Song W."/>
            <person name="Zhang M."/>
            <person name="Cui Y."/>
            <person name="Dong X."/>
            <person name="Liu H."/>
            <person name="Ma X."/>
            <person name="Jiao Y."/>
            <person name="Wang B."/>
            <person name="Wei X."/>
            <person name="Stein J.C."/>
            <person name="Glaubitz J.C."/>
            <person name="Lu F."/>
            <person name="Yu G."/>
            <person name="Liang C."/>
            <person name="Fengler K."/>
            <person name="Li B."/>
            <person name="Rafalski A."/>
            <person name="Schnable P.S."/>
            <person name="Ware D.H."/>
            <person name="Buckler E.S."/>
            <person name="Lai J."/>
        </authorList>
    </citation>
    <scope>NUCLEOTIDE SEQUENCE [LARGE SCALE GENOMIC DNA]</scope>
    <source>
        <strain evidence="2">cv. Missouri 17</strain>
        <tissue evidence="1">Seedling</tissue>
    </source>
</reference>
<organism evidence="1 2">
    <name type="scientific">Zea mays</name>
    <name type="common">Maize</name>
    <dbReference type="NCBI Taxonomy" id="4577"/>
    <lineage>
        <taxon>Eukaryota</taxon>
        <taxon>Viridiplantae</taxon>
        <taxon>Streptophyta</taxon>
        <taxon>Embryophyta</taxon>
        <taxon>Tracheophyta</taxon>
        <taxon>Spermatophyta</taxon>
        <taxon>Magnoliopsida</taxon>
        <taxon>Liliopsida</taxon>
        <taxon>Poales</taxon>
        <taxon>Poaceae</taxon>
        <taxon>PACMAD clade</taxon>
        <taxon>Panicoideae</taxon>
        <taxon>Andropogonodae</taxon>
        <taxon>Andropogoneae</taxon>
        <taxon>Tripsacinae</taxon>
        <taxon>Zea</taxon>
    </lineage>
</organism>
<dbReference type="AlphaFoldDB" id="A0A3L6G0Y0"/>
<dbReference type="ExpressionAtlas" id="A0A3L6G0Y0">
    <property type="expression patterns" value="baseline and differential"/>
</dbReference>
<gene>
    <name evidence="1" type="ORF">Zm00014a_037151</name>
</gene>
<proteinExistence type="predicted"/>